<dbReference type="RefSeq" id="WP_377928182.1">
    <property type="nucleotide sequence ID" value="NZ_JBHUEM010000014.1"/>
</dbReference>
<protein>
    <submittedName>
        <fullName evidence="2">Uncharacterized protein</fullName>
    </submittedName>
</protein>
<accession>A0ABW4LRA3</accession>
<keyword evidence="1" id="KW-0175">Coiled coil</keyword>
<comment type="caution">
    <text evidence="2">The sequence shown here is derived from an EMBL/GenBank/DDBJ whole genome shotgun (WGS) entry which is preliminary data.</text>
</comment>
<name>A0ABW4LRA3_9BACI</name>
<dbReference type="EMBL" id="JBHUEM010000014">
    <property type="protein sequence ID" value="MFD1736991.1"/>
    <property type="molecule type" value="Genomic_DNA"/>
</dbReference>
<organism evidence="2 3">
    <name type="scientific">Bacillus salitolerans</name>
    <dbReference type="NCBI Taxonomy" id="1437434"/>
    <lineage>
        <taxon>Bacteria</taxon>
        <taxon>Bacillati</taxon>
        <taxon>Bacillota</taxon>
        <taxon>Bacilli</taxon>
        <taxon>Bacillales</taxon>
        <taxon>Bacillaceae</taxon>
        <taxon>Bacillus</taxon>
    </lineage>
</organism>
<sequence>MPNQRISKEAQEKQQKVIAAQHQAEQFQQLDTEFAADENVLQTLANSQKYQVQNDQPTYEPNKAF</sequence>
<evidence type="ECO:0000256" key="1">
    <source>
        <dbReference type="SAM" id="Coils"/>
    </source>
</evidence>
<dbReference type="Proteomes" id="UP001597214">
    <property type="component" value="Unassembled WGS sequence"/>
</dbReference>
<keyword evidence="3" id="KW-1185">Reference proteome</keyword>
<reference evidence="3" key="1">
    <citation type="journal article" date="2019" name="Int. J. Syst. Evol. Microbiol.">
        <title>The Global Catalogue of Microorganisms (GCM) 10K type strain sequencing project: providing services to taxonomists for standard genome sequencing and annotation.</title>
        <authorList>
            <consortium name="The Broad Institute Genomics Platform"/>
            <consortium name="The Broad Institute Genome Sequencing Center for Infectious Disease"/>
            <person name="Wu L."/>
            <person name="Ma J."/>
        </authorList>
    </citation>
    <scope>NUCLEOTIDE SEQUENCE [LARGE SCALE GENOMIC DNA]</scope>
    <source>
        <strain evidence="3">CCUG 49339</strain>
    </source>
</reference>
<evidence type="ECO:0000313" key="3">
    <source>
        <dbReference type="Proteomes" id="UP001597214"/>
    </source>
</evidence>
<proteinExistence type="predicted"/>
<gene>
    <name evidence="2" type="ORF">ACFSCX_10490</name>
</gene>
<evidence type="ECO:0000313" key="2">
    <source>
        <dbReference type="EMBL" id="MFD1736991.1"/>
    </source>
</evidence>
<feature type="coiled-coil region" evidence="1">
    <location>
        <begin position="3"/>
        <end position="30"/>
    </location>
</feature>